<sequence>MPGAGQAAAPSSGCRCARVICKARYAGLIRRPIWGIRQRGVPVATHRRCLHHPQLDACVSYPLKNHPAMFSTAARSEFFSGDARRAGSLGPTARTSDPGDVPEEGPGFSWIHRVLRCFLYGSTTSSFSSSQ</sequence>
<protein>
    <submittedName>
        <fullName evidence="1">Uncharacterized protein</fullName>
    </submittedName>
</protein>
<accession>A0A2S3HR16</accession>
<dbReference type="Gramene" id="PAN28121">
    <property type="protein sequence ID" value="PAN28121"/>
    <property type="gene ID" value="PAHAL_5G131600"/>
</dbReference>
<proteinExistence type="predicted"/>
<gene>
    <name evidence="1" type="ORF">PAHAL_5G131600</name>
</gene>
<organism evidence="1">
    <name type="scientific">Panicum hallii</name>
    <dbReference type="NCBI Taxonomy" id="206008"/>
    <lineage>
        <taxon>Eukaryota</taxon>
        <taxon>Viridiplantae</taxon>
        <taxon>Streptophyta</taxon>
        <taxon>Embryophyta</taxon>
        <taxon>Tracheophyta</taxon>
        <taxon>Spermatophyta</taxon>
        <taxon>Magnoliopsida</taxon>
        <taxon>Liliopsida</taxon>
        <taxon>Poales</taxon>
        <taxon>Poaceae</taxon>
        <taxon>PACMAD clade</taxon>
        <taxon>Panicoideae</taxon>
        <taxon>Panicodae</taxon>
        <taxon>Paniceae</taxon>
        <taxon>Panicinae</taxon>
        <taxon>Panicum</taxon>
        <taxon>Panicum sect. Panicum</taxon>
    </lineage>
</organism>
<dbReference type="AlphaFoldDB" id="A0A2S3HR16"/>
<name>A0A2S3HR16_9POAL</name>
<evidence type="ECO:0000313" key="1">
    <source>
        <dbReference type="EMBL" id="PAN28121.2"/>
    </source>
</evidence>
<reference evidence="1" key="1">
    <citation type="submission" date="2018-04" db="EMBL/GenBank/DDBJ databases">
        <title>WGS assembly of Panicum hallii.</title>
        <authorList>
            <person name="Lovell J."/>
            <person name="Jenkins J."/>
            <person name="Lowry D."/>
            <person name="Mamidi S."/>
            <person name="Sreedasyam A."/>
            <person name="Weng X."/>
            <person name="Barry K."/>
            <person name="Bonette J."/>
            <person name="Campitelli B."/>
            <person name="Daum C."/>
            <person name="Gordon S."/>
            <person name="Gould B."/>
            <person name="Lipzen A."/>
            <person name="Macqueen A."/>
            <person name="Palacio-Mejia J."/>
            <person name="Plott C."/>
            <person name="Shakirov E."/>
            <person name="Shu S."/>
            <person name="Yoshinaga Y."/>
            <person name="Zane M."/>
            <person name="Rokhsar D."/>
            <person name="Grimwood J."/>
            <person name="Schmutz J."/>
            <person name="Juenger T."/>
        </authorList>
    </citation>
    <scope>NUCLEOTIDE SEQUENCE [LARGE SCALE GENOMIC DNA]</scope>
    <source>
        <strain evidence="1">FIL2</strain>
    </source>
</reference>
<dbReference type="EMBL" id="CM008050">
    <property type="protein sequence ID" value="PAN28121.2"/>
    <property type="molecule type" value="Genomic_DNA"/>
</dbReference>
<dbReference type="Proteomes" id="UP000243499">
    <property type="component" value="Chromosome 5"/>
</dbReference>